<name>A0AAN9AAV5_HALRR</name>
<feature type="coiled-coil region" evidence="1">
    <location>
        <begin position="360"/>
        <end position="387"/>
    </location>
</feature>
<dbReference type="EMBL" id="JAXCGZ010007814">
    <property type="protein sequence ID" value="KAK7078475.1"/>
    <property type="molecule type" value="Genomic_DNA"/>
</dbReference>
<accession>A0AAN9AAV5</accession>
<gene>
    <name evidence="3" type="ORF">SK128_025844</name>
</gene>
<evidence type="ECO:0000256" key="1">
    <source>
        <dbReference type="SAM" id="Coils"/>
    </source>
</evidence>
<feature type="coiled-coil region" evidence="1">
    <location>
        <begin position="96"/>
        <end position="330"/>
    </location>
</feature>
<comment type="caution">
    <text evidence="3">The sequence shown here is derived from an EMBL/GenBank/DDBJ whole genome shotgun (WGS) entry which is preliminary data.</text>
</comment>
<protein>
    <submittedName>
        <fullName evidence="3">Uncharacterized protein</fullName>
    </submittedName>
</protein>
<keyword evidence="1" id="KW-0175">Coiled coil</keyword>
<evidence type="ECO:0000313" key="4">
    <source>
        <dbReference type="Proteomes" id="UP001381693"/>
    </source>
</evidence>
<sequence length="487" mass="57740">ECLWIKHRDTINEVKKRPRLFNKLNHCRRDICIIIFLILLAIYYEITKRKPRKSGVVSRKLPCFPDGDWVARSKYIKVLSKLDKSEACVCSLHAQIRLLQDQVKEANCQIALHKKQMEIRSREVCRLQMAYTSLLTKCQLQKQERLEDEENEINALRWQLVDAESKFQTLQFELTNKEKVVQELNYQINELEELVQHMQAQLHDFWIAEGIQRDFKEENKQLVNELNELKSQLCNCAEREAVSQAINNAIGEIKELNRYIIDLEKEIQKLKEKQVDSTDLKDNKKILELQTLSQKLQKKERETNDLKQETKNLKKAIKEYEKELKMLKGKKYQEAAKMVEDDDNELTVKEEGVQTSINKDNEYEREILDLKKDNEQLQKSVKQLLESQCHTEVGQDSPGDLDERYEKLSGRFENLLEAYLIKSDIVKFAREAMRQNFLYEKDLGGNAYRVFERLLDPNVVLAQMQRDWNENRGRRNDDDDKNRKKQD</sequence>
<feature type="non-terminal residue" evidence="3">
    <location>
        <position position="1"/>
    </location>
</feature>
<dbReference type="AlphaFoldDB" id="A0AAN9AAV5"/>
<dbReference type="Proteomes" id="UP001381693">
    <property type="component" value="Unassembled WGS sequence"/>
</dbReference>
<proteinExistence type="predicted"/>
<keyword evidence="2" id="KW-1133">Transmembrane helix</keyword>
<evidence type="ECO:0000313" key="3">
    <source>
        <dbReference type="EMBL" id="KAK7078475.1"/>
    </source>
</evidence>
<keyword evidence="2" id="KW-0472">Membrane</keyword>
<feature type="transmembrane region" description="Helical" evidence="2">
    <location>
        <begin position="27"/>
        <end position="44"/>
    </location>
</feature>
<keyword evidence="4" id="KW-1185">Reference proteome</keyword>
<organism evidence="3 4">
    <name type="scientific">Halocaridina rubra</name>
    <name type="common">Hawaiian red shrimp</name>
    <dbReference type="NCBI Taxonomy" id="373956"/>
    <lineage>
        <taxon>Eukaryota</taxon>
        <taxon>Metazoa</taxon>
        <taxon>Ecdysozoa</taxon>
        <taxon>Arthropoda</taxon>
        <taxon>Crustacea</taxon>
        <taxon>Multicrustacea</taxon>
        <taxon>Malacostraca</taxon>
        <taxon>Eumalacostraca</taxon>
        <taxon>Eucarida</taxon>
        <taxon>Decapoda</taxon>
        <taxon>Pleocyemata</taxon>
        <taxon>Caridea</taxon>
        <taxon>Atyoidea</taxon>
        <taxon>Atyidae</taxon>
        <taxon>Halocaridina</taxon>
    </lineage>
</organism>
<reference evidence="3 4" key="1">
    <citation type="submission" date="2023-11" db="EMBL/GenBank/DDBJ databases">
        <title>Halocaridina rubra genome assembly.</title>
        <authorList>
            <person name="Smith C."/>
        </authorList>
    </citation>
    <scope>NUCLEOTIDE SEQUENCE [LARGE SCALE GENOMIC DNA]</scope>
    <source>
        <strain evidence="3">EP-1</strain>
        <tissue evidence="3">Whole</tissue>
    </source>
</reference>
<evidence type="ECO:0000256" key="2">
    <source>
        <dbReference type="SAM" id="Phobius"/>
    </source>
</evidence>
<keyword evidence="2" id="KW-0812">Transmembrane</keyword>